<name>A0ABD3RE33_9STRA</name>
<evidence type="ECO:0000313" key="1">
    <source>
        <dbReference type="EMBL" id="KAL3810031.1"/>
    </source>
</evidence>
<accession>A0ABD3RE33</accession>
<protein>
    <submittedName>
        <fullName evidence="1">Uncharacterized protein</fullName>
    </submittedName>
</protein>
<dbReference type="EMBL" id="JALLPB020000358">
    <property type="protein sequence ID" value="KAL3810031.1"/>
    <property type="molecule type" value="Genomic_DNA"/>
</dbReference>
<gene>
    <name evidence="1" type="ORF">ACHAXA_004470</name>
</gene>
<dbReference type="Gene3D" id="3.40.50.150">
    <property type="entry name" value="Vaccinia Virus protein VP39"/>
    <property type="match status" value="1"/>
</dbReference>
<comment type="caution">
    <text evidence="1">The sequence shown here is derived from an EMBL/GenBank/DDBJ whole genome shotgun (WGS) entry which is preliminary data.</text>
</comment>
<sequence>MDESGRNDGHGRSRGKISPILWLTAVFATAHLLVSMKSSVRYPRAEDCQNRDDRYQGGGGGDDPFDEMHRRLYAMMMTNGRPGGDRSSAARKEYTPDMIPKSSGGLHDSDRMLLGRLYRNASSVFEFGLGESTSIASYVGVPRYSGVDSDAVWVRKARERSGANDRFHFTFADIGPTGPWGYPENNATAKIPYSYQTAPLYDELEPFDVYFVDGRYRVACICSSMLHAMSRGANMSFVLFGMHDWGREWYKVVLEVGDIVHESKHLVVLRARPNATKSNIGKIWEDHIWDPR</sequence>
<proteinExistence type="predicted"/>
<dbReference type="AlphaFoldDB" id="A0ABD3RE33"/>
<dbReference type="Proteomes" id="UP001530377">
    <property type="component" value="Unassembled WGS sequence"/>
</dbReference>
<keyword evidence="2" id="KW-1185">Reference proteome</keyword>
<dbReference type="InterPro" id="IPR029063">
    <property type="entry name" value="SAM-dependent_MTases_sf"/>
</dbReference>
<evidence type="ECO:0000313" key="2">
    <source>
        <dbReference type="Proteomes" id="UP001530377"/>
    </source>
</evidence>
<reference evidence="1 2" key="1">
    <citation type="submission" date="2024-10" db="EMBL/GenBank/DDBJ databases">
        <title>Updated reference genomes for cyclostephanoid diatoms.</title>
        <authorList>
            <person name="Roberts W.R."/>
            <person name="Alverson A.J."/>
        </authorList>
    </citation>
    <scope>NUCLEOTIDE SEQUENCE [LARGE SCALE GENOMIC DNA]</scope>
    <source>
        <strain evidence="1 2">AJA228-03</strain>
    </source>
</reference>
<organism evidence="1 2">
    <name type="scientific">Cyclostephanos tholiformis</name>
    <dbReference type="NCBI Taxonomy" id="382380"/>
    <lineage>
        <taxon>Eukaryota</taxon>
        <taxon>Sar</taxon>
        <taxon>Stramenopiles</taxon>
        <taxon>Ochrophyta</taxon>
        <taxon>Bacillariophyta</taxon>
        <taxon>Coscinodiscophyceae</taxon>
        <taxon>Thalassiosirophycidae</taxon>
        <taxon>Stephanodiscales</taxon>
        <taxon>Stephanodiscaceae</taxon>
        <taxon>Cyclostephanos</taxon>
    </lineage>
</organism>